<protein>
    <submittedName>
        <fullName evidence="1">Uncharacterized protein</fullName>
    </submittedName>
</protein>
<gene>
    <name evidence="1" type="ORF">RND61_15435</name>
</gene>
<reference evidence="1 2" key="1">
    <citation type="submission" date="2023-09" db="EMBL/GenBank/DDBJ databases">
        <title>Streptomyces sp. nov.: A antagonism against Alternaria gaisen Producing Streptochlin, Isolated from Tamarix root soil.</title>
        <authorList>
            <person name="Chen Y."/>
        </authorList>
    </citation>
    <scope>NUCLEOTIDE SEQUENCE [LARGE SCALE GENOMIC DNA]</scope>
    <source>
        <strain evidence="1 2">TRM76323</strain>
    </source>
</reference>
<dbReference type="RefSeq" id="WP_315878514.1">
    <property type="nucleotide sequence ID" value="NZ_JAWCTQ010000016.1"/>
</dbReference>
<organism evidence="1 2">
    <name type="scientific">Streptomyces tamarix</name>
    <dbReference type="NCBI Taxonomy" id="3078565"/>
    <lineage>
        <taxon>Bacteria</taxon>
        <taxon>Bacillati</taxon>
        <taxon>Actinomycetota</taxon>
        <taxon>Actinomycetes</taxon>
        <taxon>Kitasatosporales</taxon>
        <taxon>Streptomycetaceae</taxon>
        <taxon>Streptomyces</taxon>
    </lineage>
</organism>
<evidence type="ECO:0000313" key="1">
    <source>
        <dbReference type="EMBL" id="MDT9683440.1"/>
    </source>
</evidence>
<name>A0ABU3QKY8_9ACTN</name>
<comment type="caution">
    <text evidence="1">The sequence shown here is derived from an EMBL/GenBank/DDBJ whole genome shotgun (WGS) entry which is preliminary data.</text>
</comment>
<sequence length="105" mass="12212">MTNKFPGEYYQFTEDDILPDGTISDKVPIFVKVLYLKGELEIEFYSNASPAFITRQDNGKRYSCYRYRDEGDYIVRFGEPYSSGVNDFSIVSNRIFTKTFGNLIK</sequence>
<dbReference type="Proteomes" id="UP001250181">
    <property type="component" value="Unassembled WGS sequence"/>
</dbReference>
<keyword evidence="2" id="KW-1185">Reference proteome</keyword>
<evidence type="ECO:0000313" key="2">
    <source>
        <dbReference type="Proteomes" id="UP001250181"/>
    </source>
</evidence>
<dbReference type="EMBL" id="JAWCTQ010000016">
    <property type="protein sequence ID" value="MDT9683440.1"/>
    <property type="molecule type" value="Genomic_DNA"/>
</dbReference>
<accession>A0ABU3QKY8</accession>
<proteinExistence type="predicted"/>